<accession>A0A1H6EE83</accession>
<keyword evidence="1" id="KW-1133">Transmembrane helix</keyword>
<gene>
    <name evidence="2" type="ORF">SAMN05216223_1331</name>
</gene>
<organism evidence="2 3">
    <name type="scientific">Actinacidiphila yanglinensis</name>
    <dbReference type="NCBI Taxonomy" id="310779"/>
    <lineage>
        <taxon>Bacteria</taxon>
        <taxon>Bacillati</taxon>
        <taxon>Actinomycetota</taxon>
        <taxon>Actinomycetes</taxon>
        <taxon>Kitasatosporales</taxon>
        <taxon>Streptomycetaceae</taxon>
        <taxon>Actinacidiphila</taxon>
    </lineage>
</organism>
<reference evidence="2 3" key="1">
    <citation type="submission" date="2016-10" db="EMBL/GenBank/DDBJ databases">
        <authorList>
            <person name="de Groot N.N."/>
        </authorList>
    </citation>
    <scope>NUCLEOTIDE SEQUENCE [LARGE SCALE GENOMIC DNA]</scope>
    <source>
        <strain evidence="2 3">CGMCC 4.2023</strain>
    </source>
</reference>
<keyword evidence="1" id="KW-0472">Membrane</keyword>
<sequence length="50" mass="5408">MTTVDSPAALSFTPALRQLYFVRFGFAVVWAALLFANKSHLGPLGVTLLV</sequence>
<name>A0A1H6EE83_9ACTN</name>
<evidence type="ECO:0000313" key="2">
    <source>
        <dbReference type="EMBL" id="SEG95266.1"/>
    </source>
</evidence>
<keyword evidence="3" id="KW-1185">Reference proteome</keyword>
<proteinExistence type="predicted"/>
<dbReference type="Proteomes" id="UP000236754">
    <property type="component" value="Unassembled WGS sequence"/>
</dbReference>
<dbReference type="EMBL" id="FNVU01000033">
    <property type="protein sequence ID" value="SEG95266.1"/>
    <property type="molecule type" value="Genomic_DNA"/>
</dbReference>
<evidence type="ECO:0000256" key="1">
    <source>
        <dbReference type="SAM" id="Phobius"/>
    </source>
</evidence>
<protein>
    <submittedName>
        <fullName evidence="2">Uncharacterized protein</fullName>
    </submittedName>
</protein>
<evidence type="ECO:0000313" key="3">
    <source>
        <dbReference type="Proteomes" id="UP000236754"/>
    </source>
</evidence>
<feature type="transmembrane region" description="Helical" evidence="1">
    <location>
        <begin position="20"/>
        <end position="36"/>
    </location>
</feature>
<feature type="non-terminal residue" evidence="2">
    <location>
        <position position="50"/>
    </location>
</feature>
<dbReference type="AlphaFoldDB" id="A0A1H6EE83"/>
<keyword evidence="1" id="KW-0812">Transmembrane</keyword>